<dbReference type="Proteomes" id="UP000593567">
    <property type="component" value="Unassembled WGS sequence"/>
</dbReference>
<dbReference type="InterPro" id="IPR001293">
    <property type="entry name" value="Znf_TRAF"/>
</dbReference>
<evidence type="ECO:0000256" key="2">
    <source>
        <dbReference type="ARBA" id="ARBA00022771"/>
    </source>
</evidence>
<dbReference type="GO" id="GO:0008270">
    <property type="term" value="F:zinc ion binding"/>
    <property type="evidence" value="ECO:0007669"/>
    <property type="project" value="UniProtKB-KW"/>
</dbReference>
<evidence type="ECO:0000259" key="5">
    <source>
        <dbReference type="PROSITE" id="PS50145"/>
    </source>
</evidence>
<dbReference type="AlphaFoldDB" id="A0A7J7J303"/>
<dbReference type="PANTHER" id="PTHR10131:SF138">
    <property type="entry name" value="RE66324P"/>
    <property type="match status" value="1"/>
</dbReference>
<name>A0A7J7J303_BUGNE</name>
<dbReference type="PANTHER" id="PTHR10131">
    <property type="entry name" value="TNF RECEPTOR ASSOCIATED FACTOR"/>
    <property type="match status" value="1"/>
</dbReference>
<gene>
    <name evidence="6" type="ORF">EB796_021140</name>
</gene>
<dbReference type="GO" id="GO:0005164">
    <property type="term" value="F:tumor necrosis factor receptor binding"/>
    <property type="evidence" value="ECO:0007669"/>
    <property type="project" value="TreeGrafter"/>
</dbReference>
<evidence type="ECO:0000313" key="6">
    <source>
        <dbReference type="EMBL" id="KAF6020549.1"/>
    </source>
</evidence>
<keyword evidence="1 4" id="KW-0479">Metal-binding</keyword>
<protein>
    <recommendedName>
        <fullName evidence="5">TRAF-type domain-containing protein</fullName>
    </recommendedName>
</protein>
<keyword evidence="2 4" id="KW-0863">Zinc-finger</keyword>
<dbReference type="PROSITE" id="PS00518">
    <property type="entry name" value="ZF_RING_1"/>
    <property type="match status" value="1"/>
</dbReference>
<evidence type="ECO:0000256" key="3">
    <source>
        <dbReference type="ARBA" id="ARBA00022833"/>
    </source>
</evidence>
<dbReference type="PROSITE" id="PS50145">
    <property type="entry name" value="ZF_TRAF"/>
    <property type="match status" value="1"/>
</dbReference>
<dbReference type="Gene3D" id="3.30.40.10">
    <property type="entry name" value="Zinc/RING finger domain, C3HC4 (zinc finger)"/>
    <property type="match status" value="2"/>
</dbReference>
<reference evidence="6" key="1">
    <citation type="submission" date="2020-06" db="EMBL/GenBank/DDBJ databases">
        <title>Draft genome of Bugula neritina, a colonial animal packing powerful symbionts and potential medicines.</title>
        <authorList>
            <person name="Rayko M."/>
        </authorList>
    </citation>
    <scope>NUCLEOTIDE SEQUENCE [LARGE SCALE GENOMIC DNA]</scope>
    <source>
        <strain evidence="6">Kwan_BN1</strain>
    </source>
</reference>
<feature type="zinc finger region" description="TRAF-type" evidence="4">
    <location>
        <begin position="202"/>
        <end position="245"/>
    </location>
</feature>
<keyword evidence="3 4" id="KW-0862">Zinc</keyword>
<evidence type="ECO:0000313" key="7">
    <source>
        <dbReference type="Proteomes" id="UP000593567"/>
    </source>
</evidence>
<evidence type="ECO:0000256" key="1">
    <source>
        <dbReference type="ARBA" id="ARBA00022723"/>
    </source>
</evidence>
<comment type="caution">
    <text evidence="6">The sequence shown here is derived from an EMBL/GenBank/DDBJ whole genome shotgun (WGS) entry which is preliminary data.</text>
</comment>
<keyword evidence="7" id="KW-1185">Reference proteome</keyword>
<dbReference type="EMBL" id="VXIV02003162">
    <property type="protein sequence ID" value="KAF6020549.1"/>
    <property type="molecule type" value="Genomic_DNA"/>
</dbReference>
<sequence length="288" mass="32960">MMHRMNLITINPGDIVEPWTGNGWPVDLFINPEEIKDEEKLFCGFKKCVRRVLRDPFQMNCGHRVCKACLEHIKTLPQVEQICDQCAMEPRNCGYTNTWPPGTLFGEFGGFSYDAVPSARNTYGRYDPYPKCYLDYCIIDFDNCSRDNAVKRQINRISVQCPYCGVKLIVRALERHMHRCEERLVPCEKCVQPVTFSRLTKHVEEECLLREVSCQNGCGVTGLLGRDLYHHSLECVKKPIKCEFCNGVYSFDTGRKAHLLHCVAYSPDTCGQVVNQDVNLSVQCQPSD</sequence>
<dbReference type="InterPro" id="IPR017907">
    <property type="entry name" value="Znf_RING_CS"/>
</dbReference>
<dbReference type="OrthoDB" id="6106971at2759"/>
<organism evidence="6 7">
    <name type="scientific">Bugula neritina</name>
    <name type="common">Brown bryozoan</name>
    <name type="synonym">Sertularia neritina</name>
    <dbReference type="NCBI Taxonomy" id="10212"/>
    <lineage>
        <taxon>Eukaryota</taxon>
        <taxon>Metazoa</taxon>
        <taxon>Spiralia</taxon>
        <taxon>Lophotrochozoa</taxon>
        <taxon>Bryozoa</taxon>
        <taxon>Gymnolaemata</taxon>
        <taxon>Cheilostomatida</taxon>
        <taxon>Flustrina</taxon>
        <taxon>Buguloidea</taxon>
        <taxon>Bugulidae</taxon>
        <taxon>Bugula</taxon>
    </lineage>
</organism>
<accession>A0A7J7J303</accession>
<feature type="domain" description="TRAF-type" evidence="5">
    <location>
        <begin position="202"/>
        <end position="245"/>
    </location>
</feature>
<dbReference type="GO" id="GO:0009898">
    <property type="term" value="C:cytoplasmic side of plasma membrane"/>
    <property type="evidence" value="ECO:0007669"/>
    <property type="project" value="TreeGrafter"/>
</dbReference>
<dbReference type="InterPro" id="IPR013083">
    <property type="entry name" value="Znf_RING/FYVE/PHD"/>
</dbReference>
<proteinExistence type="predicted"/>
<dbReference type="GO" id="GO:0043122">
    <property type="term" value="P:regulation of canonical NF-kappaB signal transduction"/>
    <property type="evidence" value="ECO:0007669"/>
    <property type="project" value="TreeGrafter"/>
</dbReference>
<evidence type="ECO:0000256" key="4">
    <source>
        <dbReference type="PROSITE-ProRule" id="PRU00207"/>
    </source>
</evidence>